<organism evidence="2 3">
    <name type="scientific">Solibaculum intestinale</name>
    <dbReference type="NCBI Taxonomy" id="3133165"/>
    <lineage>
        <taxon>Bacteria</taxon>
        <taxon>Bacillati</taxon>
        <taxon>Bacillota</taxon>
        <taxon>Clostridia</taxon>
        <taxon>Eubacteriales</taxon>
        <taxon>Oscillospiraceae</taxon>
        <taxon>Solibaculum</taxon>
    </lineage>
</organism>
<keyword evidence="3" id="KW-1185">Reference proteome</keyword>
<keyword evidence="1" id="KW-0472">Membrane</keyword>
<evidence type="ECO:0000256" key="1">
    <source>
        <dbReference type="SAM" id="Phobius"/>
    </source>
</evidence>
<reference evidence="2 3" key="1">
    <citation type="submission" date="2024-03" db="EMBL/GenBank/DDBJ databases">
        <title>Human intestinal bacterial collection.</title>
        <authorList>
            <person name="Pauvert C."/>
            <person name="Hitch T.C.A."/>
            <person name="Clavel T."/>
        </authorList>
    </citation>
    <scope>NUCLEOTIDE SEQUENCE [LARGE SCALE GENOMIC DNA]</scope>
    <source>
        <strain evidence="2 3">CLA-JM-H44</strain>
    </source>
</reference>
<comment type="caution">
    <text evidence="2">The sequence shown here is derived from an EMBL/GenBank/DDBJ whole genome shotgun (WGS) entry which is preliminary data.</text>
</comment>
<keyword evidence="1" id="KW-0812">Transmembrane</keyword>
<evidence type="ECO:0000313" key="2">
    <source>
        <dbReference type="EMBL" id="MEQ2441754.1"/>
    </source>
</evidence>
<dbReference type="RefSeq" id="WP_349221052.1">
    <property type="nucleotide sequence ID" value="NZ_JBBMFD010000041.1"/>
</dbReference>
<gene>
    <name evidence="2" type="ORF">WMO26_13025</name>
</gene>
<protein>
    <submittedName>
        <fullName evidence="2">Uncharacterized protein</fullName>
    </submittedName>
</protein>
<keyword evidence="1" id="KW-1133">Transmembrane helix</keyword>
<name>A0ABV1E389_9FIRM</name>
<feature type="transmembrane region" description="Helical" evidence="1">
    <location>
        <begin position="34"/>
        <end position="58"/>
    </location>
</feature>
<evidence type="ECO:0000313" key="3">
    <source>
        <dbReference type="Proteomes" id="UP001489509"/>
    </source>
</evidence>
<feature type="transmembrane region" description="Helical" evidence="1">
    <location>
        <begin position="5"/>
        <end position="28"/>
    </location>
</feature>
<dbReference type="Proteomes" id="UP001489509">
    <property type="component" value="Unassembled WGS sequence"/>
</dbReference>
<sequence>MWKKLIAPVVIVVLLLAYLLTIGGWFLFSPDPVLPFWVRVAGILLPTGASAALVAVLIERFIELKRGQEDDITKY</sequence>
<dbReference type="EMBL" id="JBBMFD010000041">
    <property type="protein sequence ID" value="MEQ2441754.1"/>
    <property type="molecule type" value="Genomic_DNA"/>
</dbReference>
<accession>A0ABV1E389</accession>
<proteinExistence type="predicted"/>